<dbReference type="PANTHER" id="PTHR36015">
    <property type="entry name" value="HOLLIDAY JUNCTION RESOLVASE MOC1, CHLOROPLASTIC-RELATED"/>
    <property type="match status" value="1"/>
</dbReference>
<name>A0A8S5U496_9CAUD</name>
<dbReference type="PANTHER" id="PTHR36015:SF6">
    <property type="entry name" value="HOLLIDAY JUNCTION RESOLVASE MOC1, CHLOROPLASTIC-RELATED"/>
    <property type="match status" value="1"/>
</dbReference>
<dbReference type="EMBL" id="BK016005">
    <property type="protein sequence ID" value="DAF89279.1"/>
    <property type="molecule type" value="Genomic_DNA"/>
</dbReference>
<dbReference type="GO" id="GO:0008821">
    <property type="term" value="F:crossover junction DNA endonuclease activity"/>
    <property type="evidence" value="ECO:0007669"/>
    <property type="project" value="InterPro"/>
</dbReference>
<reference evidence="1" key="1">
    <citation type="journal article" date="2021" name="Proc. Natl. Acad. Sci. U.S.A.">
        <title>A Catalog of Tens of Thousands of Viruses from Human Metagenomes Reveals Hidden Associations with Chronic Diseases.</title>
        <authorList>
            <person name="Tisza M.J."/>
            <person name="Buck C.B."/>
        </authorList>
    </citation>
    <scope>NUCLEOTIDE SEQUENCE</scope>
    <source>
        <strain evidence="1">Ct6GI21</strain>
    </source>
</reference>
<evidence type="ECO:0000313" key="1">
    <source>
        <dbReference type="EMBL" id="DAF89279.1"/>
    </source>
</evidence>
<dbReference type="Gene3D" id="3.30.420.10">
    <property type="entry name" value="Ribonuclease H-like superfamily/Ribonuclease H"/>
    <property type="match status" value="1"/>
</dbReference>
<dbReference type="GO" id="GO:0003676">
    <property type="term" value="F:nucleic acid binding"/>
    <property type="evidence" value="ECO:0007669"/>
    <property type="project" value="InterPro"/>
</dbReference>
<dbReference type="InterPro" id="IPR036397">
    <property type="entry name" value="RNaseH_sf"/>
</dbReference>
<dbReference type="InterPro" id="IPR012337">
    <property type="entry name" value="RNaseH-like_sf"/>
</dbReference>
<protein>
    <submittedName>
        <fullName evidence="1">Crossover junction endodeoxyribonuclease</fullName>
    </submittedName>
</protein>
<dbReference type="InterPro" id="IPR045290">
    <property type="entry name" value="MOC1-like"/>
</dbReference>
<accession>A0A8S5U496</accession>
<sequence length="154" mass="17365">MIYIGIDPGKNGGIAIVSTFANNIEKIGVKCYSDEDLLSILKDAEKYIQKVCYLEHVHAMPKQGVSSTFNFGMNFGFIQGVLKAYDIPYELVTPQKWKKEFSCTADKNTSIEVCKRLFPNVNLKSTDRCKKDHDGMAEALLIAEYGRRHYNGNT</sequence>
<proteinExistence type="predicted"/>
<organism evidence="1">
    <name type="scientific">Siphoviridae sp. ct6GI21</name>
    <dbReference type="NCBI Taxonomy" id="2825340"/>
    <lineage>
        <taxon>Viruses</taxon>
        <taxon>Duplodnaviria</taxon>
        <taxon>Heunggongvirae</taxon>
        <taxon>Uroviricota</taxon>
        <taxon>Caudoviricetes</taxon>
    </lineage>
</organism>
<dbReference type="CDD" id="cd22992">
    <property type="entry name" value="MOC1"/>
    <property type="match status" value="1"/>
</dbReference>
<dbReference type="SUPFAM" id="SSF53098">
    <property type="entry name" value="Ribonuclease H-like"/>
    <property type="match status" value="1"/>
</dbReference>